<name>A0ABW5SG19_9FLAO</name>
<feature type="transmembrane region" description="Helical" evidence="1">
    <location>
        <begin position="160"/>
        <end position="178"/>
    </location>
</feature>
<keyword evidence="1" id="KW-1133">Transmembrane helix</keyword>
<dbReference type="InterPro" id="IPR036938">
    <property type="entry name" value="PAP2/HPO_sf"/>
</dbReference>
<evidence type="ECO:0000313" key="3">
    <source>
        <dbReference type="EMBL" id="MFD2698741.1"/>
    </source>
</evidence>
<accession>A0ABW5SG19</accession>
<comment type="caution">
    <text evidence="3">The sequence shown here is derived from an EMBL/GenBank/DDBJ whole genome shotgun (WGS) entry which is preliminary data.</text>
</comment>
<sequence length="190" mass="22368">MLDQIKQWDRELFIYLNSLGVEQYDQFWILVTQEEFWIPLYLFLLGLIFYKFKDAASRKYLLLGYLGSFAVTFGITRLIKFSVQRLRPNQVDSLKELIRVLQEPTYFSFVSGHTSTSMAITTYFVLLFRERFSWIYFLYLWPFLFASSRIYVGVHYPLDLLAGAILGVSIALLIYAFVKKMSPNLANEDL</sequence>
<feature type="domain" description="Phosphatidic acid phosphatase type 2/haloperoxidase" evidence="2">
    <location>
        <begin position="61"/>
        <end position="175"/>
    </location>
</feature>
<evidence type="ECO:0000259" key="2">
    <source>
        <dbReference type="SMART" id="SM00014"/>
    </source>
</evidence>
<dbReference type="EMBL" id="JBHULZ010000041">
    <property type="protein sequence ID" value="MFD2698741.1"/>
    <property type="molecule type" value="Genomic_DNA"/>
</dbReference>
<dbReference type="PANTHER" id="PTHR14969:SF13">
    <property type="entry name" value="AT30094P"/>
    <property type="match status" value="1"/>
</dbReference>
<evidence type="ECO:0000256" key="1">
    <source>
        <dbReference type="SAM" id="Phobius"/>
    </source>
</evidence>
<dbReference type="Gene3D" id="1.20.144.10">
    <property type="entry name" value="Phosphatidic acid phosphatase type 2/haloperoxidase"/>
    <property type="match status" value="2"/>
</dbReference>
<organism evidence="3 4">
    <name type="scientific">Mesonia sediminis</name>
    <dbReference type="NCBI Taxonomy" id="1703946"/>
    <lineage>
        <taxon>Bacteria</taxon>
        <taxon>Pseudomonadati</taxon>
        <taxon>Bacteroidota</taxon>
        <taxon>Flavobacteriia</taxon>
        <taxon>Flavobacteriales</taxon>
        <taxon>Flavobacteriaceae</taxon>
        <taxon>Mesonia</taxon>
    </lineage>
</organism>
<gene>
    <name evidence="3" type="ORF">ACFSQ0_12130</name>
</gene>
<proteinExistence type="predicted"/>
<dbReference type="Pfam" id="PF01569">
    <property type="entry name" value="PAP2"/>
    <property type="match status" value="1"/>
</dbReference>
<dbReference type="SUPFAM" id="SSF48317">
    <property type="entry name" value="Acid phosphatase/Vanadium-dependent haloperoxidase"/>
    <property type="match status" value="1"/>
</dbReference>
<reference evidence="4" key="1">
    <citation type="journal article" date="2019" name="Int. J. Syst. Evol. Microbiol.">
        <title>The Global Catalogue of Microorganisms (GCM) 10K type strain sequencing project: providing services to taxonomists for standard genome sequencing and annotation.</title>
        <authorList>
            <consortium name="The Broad Institute Genomics Platform"/>
            <consortium name="The Broad Institute Genome Sequencing Center for Infectious Disease"/>
            <person name="Wu L."/>
            <person name="Ma J."/>
        </authorList>
    </citation>
    <scope>NUCLEOTIDE SEQUENCE [LARGE SCALE GENOMIC DNA]</scope>
    <source>
        <strain evidence="4">KCTC 42255</strain>
    </source>
</reference>
<dbReference type="RefSeq" id="WP_379048627.1">
    <property type="nucleotide sequence ID" value="NZ_JBHULZ010000041.1"/>
</dbReference>
<dbReference type="InterPro" id="IPR000326">
    <property type="entry name" value="PAP2/HPO"/>
</dbReference>
<dbReference type="SMART" id="SM00014">
    <property type="entry name" value="acidPPc"/>
    <property type="match status" value="1"/>
</dbReference>
<feature type="transmembrane region" description="Helical" evidence="1">
    <location>
        <begin position="60"/>
        <end position="79"/>
    </location>
</feature>
<feature type="transmembrane region" description="Helical" evidence="1">
    <location>
        <begin position="134"/>
        <end position="154"/>
    </location>
</feature>
<protein>
    <submittedName>
        <fullName evidence="3">Phosphatase PAP2 family protein</fullName>
    </submittedName>
</protein>
<dbReference type="Proteomes" id="UP001597357">
    <property type="component" value="Unassembled WGS sequence"/>
</dbReference>
<keyword evidence="4" id="KW-1185">Reference proteome</keyword>
<evidence type="ECO:0000313" key="4">
    <source>
        <dbReference type="Proteomes" id="UP001597357"/>
    </source>
</evidence>
<feature type="transmembrane region" description="Helical" evidence="1">
    <location>
        <begin position="106"/>
        <end position="127"/>
    </location>
</feature>
<dbReference type="PANTHER" id="PTHR14969">
    <property type="entry name" value="SPHINGOSINE-1-PHOSPHATE PHOSPHOHYDROLASE"/>
    <property type="match status" value="1"/>
</dbReference>
<keyword evidence="1" id="KW-0472">Membrane</keyword>
<feature type="transmembrane region" description="Helical" evidence="1">
    <location>
        <begin position="36"/>
        <end position="53"/>
    </location>
</feature>
<keyword evidence="1" id="KW-0812">Transmembrane</keyword>